<gene>
    <name evidence="2" type="ORF">FCL42_10705</name>
</gene>
<feature type="transmembrane region" description="Helical" evidence="1">
    <location>
        <begin position="193"/>
        <end position="210"/>
    </location>
</feature>
<evidence type="ECO:0000313" key="3">
    <source>
        <dbReference type="Proteomes" id="UP000305675"/>
    </source>
</evidence>
<feature type="transmembrane region" description="Helical" evidence="1">
    <location>
        <begin position="304"/>
        <end position="324"/>
    </location>
</feature>
<comment type="caution">
    <text evidence="2">The sequence shown here is derived from an EMBL/GenBank/DDBJ whole genome shotgun (WGS) entry which is preliminary data.</text>
</comment>
<dbReference type="RefSeq" id="WP_136863409.1">
    <property type="nucleotide sequence ID" value="NZ_SWCJ01000006.1"/>
</dbReference>
<evidence type="ECO:0000313" key="2">
    <source>
        <dbReference type="EMBL" id="TKB55023.1"/>
    </source>
</evidence>
<proteinExistence type="predicted"/>
<dbReference type="AlphaFoldDB" id="A0A4U1BMX0"/>
<accession>A0A4U1BMX0</accession>
<feature type="transmembrane region" description="Helical" evidence="1">
    <location>
        <begin position="222"/>
        <end position="239"/>
    </location>
</feature>
<feature type="transmembrane region" description="Helical" evidence="1">
    <location>
        <begin position="336"/>
        <end position="357"/>
    </location>
</feature>
<protein>
    <submittedName>
        <fullName evidence="2">Uncharacterized protein</fullName>
    </submittedName>
</protein>
<feature type="transmembrane region" description="Helical" evidence="1">
    <location>
        <begin position="279"/>
        <end position="297"/>
    </location>
</feature>
<dbReference type="Proteomes" id="UP000305675">
    <property type="component" value="Unassembled WGS sequence"/>
</dbReference>
<dbReference type="InterPro" id="IPR043747">
    <property type="entry name" value="DUF5692"/>
</dbReference>
<name>A0A4U1BMX0_9GAMM</name>
<keyword evidence="1" id="KW-0812">Transmembrane</keyword>
<feature type="transmembrane region" description="Helical" evidence="1">
    <location>
        <begin position="251"/>
        <end position="273"/>
    </location>
</feature>
<feature type="transmembrane region" description="Helical" evidence="1">
    <location>
        <begin position="170"/>
        <end position="186"/>
    </location>
</feature>
<dbReference type="Pfam" id="PF18948">
    <property type="entry name" value="DUF5692"/>
    <property type="match status" value="1"/>
</dbReference>
<dbReference type="OrthoDB" id="7054801at2"/>
<dbReference type="EMBL" id="SWCJ01000006">
    <property type="protein sequence ID" value="TKB55023.1"/>
    <property type="molecule type" value="Genomic_DNA"/>
</dbReference>
<feature type="transmembrane region" description="Helical" evidence="1">
    <location>
        <begin position="139"/>
        <end position="158"/>
    </location>
</feature>
<keyword evidence="1" id="KW-0472">Membrane</keyword>
<keyword evidence="3" id="KW-1185">Reference proteome</keyword>
<reference evidence="2 3" key="1">
    <citation type="submission" date="2019-04" db="EMBL/GenBank/DDBJ databases">
        <authorList>
            <person name="Hwang J.C."/>
        </authorList>
    </citation>
    <scope>NUCLEOTIDE SEQUENCE [LARGE SCALE GENOMIC DNA]</scope>
    <source>
        <strain evidence="2 3">IMCC35002</strain>
    </source>
</reference>
<keyword evidence="1" id="KW-1133">Transmembrane helix</keyword>
<sequence>MTLGCATAAEPSDVDPFQMGRWQIITEGPVGSGDGLYLLDFYRDGRVTIELQNSDRNVIDEKHWRLEGDQLHILSKKSDQIHEFETGIATFIDADTMNIVVEGKPVNITKNNALASWTHLILFFIGSILVYELSRKSKVVMITLFAVAPIVLLPYWMGVGIDAWFKWAKLYSPIVHGWFFILMATTQMFRKKWVRFTIAALFIINILEAVGQDFSIGHLPNILNGFAGIFCVLAVTRWAGIDPDDSPERDVLWPGMTLIFILVYDVWNITFVYNSFPDLTSIQIAVLSAATLPAIFIKKGTWMQARIFTLSIFMMYGFSFKTFVEVHTVPTYRTDGSLLAVSAFSFAVNLLYLLYYWRWKYLHKSPKYIEVGQNPVAY</sequence>
<evidence type="ECO:0000256" key="1">
    <source>
        <dbReference type="SAM" id="Phobius"/>
    </source>
</evidence>
<feature type="transmembrane region" description="Helical" evidence="1">
    <location>
        <begin position="114"/>
        <end position="132"/>
    </location>
</feature>
<organism evidence="2 3">
    <name type="scientific">Ferrimonas aestuarii</name>
    <dbReference type="NCBI Taxonomy" id="2569539"/>
    <lineage>
        <taxon>Bacteria</taxon>
        <taxon>Pseudomonadati</taxon>
        <taxon>Pseudomonadota</taxon>
        <taxon>Gammaproteobacteria</taxon>
        <taxon>Alteromonadales</taxon>
        <taxon>Ferrimonadaceae</taxon>
        <taxon>Ferrimonas</taxon>
    </lineage>
</organism>